<name>A0A921LQ43_9FIRM</name>
<evidence type="ECO:0000313" key="2">
    <source>
        <dbReference type="Proteomes" id="UP000782880"/>
    </source>
</evidence>
<dbReference type="AlphaFoldDB" id="A0A921LQ43"/>
<accession>A0A921LQ43</accession>
<reference evidence="1" key="2">
    <citation type="submission" date="2021-09" db="EMBL/GenBank/DDBJ databases">
        <authorList>
            <person name="Gilroy R."/>
        </authorList>
    </citation>
    <scope>NUCLEOTIDE SEQUENCE</scope>
    <source>
        <strain evidence="1">ChiBcec21-2208</strain>
    </source>
</reference>
<protein>
    <submittedName>
        <fullName evidence="1">Uncharacterized protein</fullName>
    </submittedName>
</protein>
<gene>
    <name evidence="1" type="ORF">K8V20_13070</name>
</gene>
<proteinExistence type="predicted"/>
<dbReference type="EMBL" id="DYVE01000333">
    <property type="protein sequence ID" value="HJG29562.1"/>
    <property type="molecule type" value="Genomic_DNA"/>
</dbReference>
<reference evidence="1" key="1">
    <citation type="journal article" date="2021" name="PeerJ">
        <title>Extensive microbial diversity within the chicken gut microbiome revealed by metagenomics and culture.</title>
        <authorList>
            <person name="Gilroy R."/>
            <person name="Ravi A."/>
            <person name="Getino M."/>
            <person name="Pursley I."/>
            <person name="Horton D.L."/>
            <person name="Alikhan N.F."/>
            <person name="Baker D."/>
            <person name="Gharbi K."/>
            <person name="Hall N."/>
            <person name="Watson M."/>
            <person name="Adriaenssens E.M."/>
            <person name="Foster-Nyarko E."/>
            <person name="Jarju S."/>
            <person name="Secka A."/>
            <person name="Antonio M."/>
            <person name="Oren A."/>
            <person name="Chaudhuri R.R."/>
            <person name="La Ragione R."/>
            <person name="Hildebrand F."/>
            <person name="Pallen M.J."/>
        </authorList>
    </citation>
    <scope>NUCLEOTIDE SEQUENCE</scope>
    <source>
        <strain evidence="1">ChiBcec21-2208</strain>
    </source>
</reference>
<organism evidence="1 2">
    <name type="scientific">Subdoligranulum variabile</name>
    <dbReference type="NCBI Taxonomy" id="214851"/>
    <lineage>
        <taxon>Bacteria</taxon>
        <taxon>Bacillati</taxon>
        <taxon>Bacillota</taxon>
        <taxon>Clostridia</taxon>
        <taxon>Eubacteriales</taxon>
        <taxon>Oscillospiraceae</taxon>
        <taxon>Subdoligranulum</taxon>
    </lineage>
</organism>
<dbReference type="Proteomes" id="UP000782880">
    <property type="component" value="Unassembled WGS sequence"/>
</dbReference>
<comment type="caution">
    <text evidence="1">The sequence shown here is derived from an EMBL/GenBank/DDBJ whole genome shotgun (WGS) entry which is preliminary data.</text>
</comment>
<evidence type="ECO:0000313" key="1">
    <source>
        <dbReference type="EMBL" id="HJG29562.1"/>
    </source>
</evidence>
<sequence length="67" mass="8071">MLPCQKTCPHYCEGCHKTCTAWRTLQQRQQEDRQRKKEYLRRANEACRQMLHIYWQAGGYMGPQMGH</sequence>